<evidence type="ECO:0000256" key="2">
    <source>
        <dbReference type="ARBA" id="ARBA00023242"/>
    </source>
</evidence>
<dbReference type="PANTHER" id="PTHR47206">
    <property type="entry name" value="HOMEODOMAIN-LIKE SUPERFAMILY PROTEIN"/>
    <property type="match status" value="1"/>
</dbReference>
<dbReference type="ExpressionAtlas" id="A0A072TMF0">
    <property type="expression patterns" value="differential"/>
</dbReference>
<feature type="domain" description="HTH myb-type" evidence="5">
    <location>
        <begin position="200"/>
        <end position="258"/>
    </location>
</feature>
<name>A0A072TMF0_MEDTR</name>
<evidence type="ECO:0000313" key="9">
    <source>
        <dbReference type="Proteomes" id="UP000002051"/>
    </source>
</evidence>
<evidence type="ECO:0000259" key="4">
    <source>
        <dbReference type="PROSITE" id="PS50090"/>
    </source>
</evidence>
<dbReference type="Gene3D" id="1.10.10.60">
    <property type="entry name" value="Homeodomain-like"/>
    <property type="match status" value="1"/>
</dbReference>
<dbReference type="EMBL" id="PSQE01000008">
    <property type="protein sequence ID" value="RHN39654.1"/>
    <property type="molecule type" value="Genomic_DNA"/>
</dbReference>
<dbReference type="EMBL" id="CM001224">
    <property type="protein sequence ID" value="KEH18597.1"/>
    <property type="molecule type" value="Genomic_DNA"/>
</dbReference>
<feature type="region of interest" description="Disordered" evidence="3">
    <location>
        <begin position="292"/>
        <end position="353"/>
    </location>
</feature>
<dbReference type="Proteomes" id="UP000002051">
    <property type="component" value="Chromosome 8"/>
</dbReference>
<accession>A0A072TMF0</accession>
<dbReference type="Pfam" id="PF00249">
    <property type="entry name" value="Myb_DNA-binding"/>
    <property type="match status" value="1"/>
</dbReference>
<reference evidence="7" key="4">
    <citation type="journal article" date="2018" name="Nat. Plants">
        <title>Whole-genome landscape of Medicago truncatula symbiotic genes.</title>
        <authorList>
            <person name="Pecrix Y."/>
            <person name="Gamas P."/>
            <person name="Carrere S."/>
        </authorList>
    </citation>
    <scope>NUCLEOTIDE SEQUENCE</scope>
    <source>
        <tissue evidence="7">Leaves</tissue>
    </source>
</reference>
<dbReference type="InterPro" id="IPR009057">
    <property type="entry name" value="Homeodomain-like_sf"/>
</dbReference>
<reference evidence="6 9" key="2">
    <citation type="journal article" date="2014" name="BMC Genomics">
        <title>An improved genome release (version Mt4.0) for the model legume Medicago truncatula.</title>
        <authorList>
            <person name="Tang H."/>
            <person name="Krishnakumar V."/>
            <person name="Bidwell S."/>
            <person name="Rosen B."/>
            <person name="Chan A."/>
            <person name="Zhou S."/>
            <person name="Gentzbittel L."/>
            <person name="Childs K.L."/>
            <person name="Yandell M."/>
            <person name="Gundlach H."/>
            <person name="Mayer K.F."/>
            <person name="Schwartz D.C."/>
            <person name="Town C.D."/>
        </authorList>
    </citation>
    <scope>GENOME REANNOTATION</scope>
    <source>
        <strain evidence="6">A17</strain>
        <strain evidence="8 9">cv. Jemalong A17</strain>
    </source>
</reference>
<dbReference type="PANTHER" id="PTHR47206:SF1">
    <property type="entry name" value="HOMEODOMAIN-LIKE SUPERFAMILY PROTEIN"/>
    <property type="match status" value="1"/>
</dbReference>
<dbReference type="KEGG" id="mtr:25500638"/>
<dbReference type="PROSITE" id="PS50090">
    <property type="entry name" value="MYB_LIKE"/>
    <property type="match status" value="1"/>
</dbReference>
<evidence type="ECO:0000313" key="8">
    <source>
        <dbReference type="EnsemblPlants" id="KEH18597"/>
    </source>
</evidence>
<dbReference type="AlphaFoldDB" id="A0A072TMF0"/>
<dbReference type="PROSITE" id="PS51294">
    <property type="entry name" value="HTH_MYB"/>
    <property type="match status" value="1"/>
</dbReference>
<dbReference type="OrthoDB" id="608866at2759"/>
<dbReference type="SMART" id="SM00717">
    <property type="entry name" value="SANT"/>
    <property type="match status" value="1"/>
</dbReference>
<reference evidence="6 9" key="1">
    <citation type="journal article" date="2011" name="Nature">
        <title>The Medicago genome provides insight into the evolution of rhizobial symbioses.</title>
        <authorList>
            <person name="Young N.D."/>
            <person name="Debelle F."/>
            <person name="Oldroyd G.E."/>
            <person name="Geurts R."/>
            <person name="Cannon S.B."/>
            <person name="Udvardi M.K."/>
            <person name="Benedito V.A."/>
            <person name="Mayer K.F."/>
            <person name="Gouzy J."/>
            <person name="Schoof H."/>
            <person name="Van de Peer Y."/>
            <person name="Proost S."/>
            <person name="Cook D.R."/>
            <person name="Meyers B.C."/>
            <person name="Spannagl M."/>
            <person name="Cheung F."/>
            <person name="De Mita S."/>
            <person name="Krishnakumar V."/>
            <person name="Gundlach H."/>
            <person name="Zhou S."/>
            <person name="Mudge J."/>
            <person name="Bharti A.K."/>
            <person name="Murray J.D."/>
            <person name="Naoumkina M.A."/>
            <person name="Rosen B."/>
            <person name="Silverstein K.A."/>
            <person name="Tang H."/>
            <person name="Rombauts S."/>
            <person name="Zhao P.X."/>
            <person name="Zhou P."/>
            <person name="Barbe V."/>
            <person name="Bardou P."/>
            <person name="Bechner M."/>
            <person name="Bellec A."/>
            <person name="Berger A."/>
            <person name="Berges H."/>
            <person name="Bidwell S."/>
            <person name="Bisseling T."/>
            <person name="Choisne N."/>
            <person name="Couloux A."/>
            <person name="Denny R."/>
            <person name="Deshpande S."/>
            <person name="Dai X."/>
            <person name="Doyle J.J."/>
            <person name="Dudez A.M."/>
            <person name="Farmer A.D."/>
            <person name="Fouteau S."/>
            <person name="Franken C."/>
            <person name="Gibelin C."/>
            <person name="Gish J."/>
            <person name="Goldstein S."/>
            <person name="Gonzalez A.J."/>
            <person name="Green P.J."/>
            <person name="Hallab A."/>
            <person name="Hartog M."/>
            <person name="Hua A."/>
            <person name="Humphray S.J."/>
            <person name="Jeong D.H."/>
            <person name="Jing Y."/>
            <person name="Jocker A."/>
            <person name="Kenton S.M."/>
            <person name="Kim D.J."/>
            <person name="Klee K."/>
            <person name="Lai H."/>
            <person name="Lang C."/>
            <person name="Lin S."/>
            <person name="Macmil S.L."/>
            <person name="Magdelenat G."/>
            <person name="Matthews L."/>
            <person name="McCorrison J."/>
            <person name="Monaghan E.L."/>
            <person name="Mun J.H."/>
            <person name="Najar F.Z."/>
            <person name="Nicholson C."/>
            <person name="Noirot C."/>
            <person name="O'Bleness M."/>
            <person name="Paule C.R."/>
            <person name="Poulain J."/>
            <person name="Prion F."/>
            <person name="Qin B."/>
            <person name="Qu C."/>
            <person name="Retzel E.F."/>
            <person name="Riddle C."/>
            <person name="Sallet E."/>
            <person name="Samain S."/>
            <person name="Samson N."/>
            <person name="Sanders I."/>
            <person name="Saurat O."/>
            <person name="Scarpelli C."/>
            <person name="Schiex T."/>
            <person name="Segurens B."/>
            <person name="Severin A.J."/>
            <person name="Sherrier D.J."/>
            <person name="Shi R."/>
            <person name="Sims S."/>
            <person name="Singer S.R."/>
            <person name="Sinharoy S."/>
            <person name="Sterck L."/>
            <person name="Viollet A."/>
            <person name="Wang B.B."/>
            <person name="Wang K."/>
            <person name="Wang M."/>
            <person name="Wang X."/>
            <person name="Warfsmann J."/>
            <person name="Weissenbach J."/>
            <person name="White D.D."/>
            <person name="White J.D."/>
            <person name="Wiley G.B."/>
            <person name="Wincker P."/>
            <person name="Xing Y."/>
            <person name="Yang L."/>
            <person name="Yao Z."/>
            <person name="Ying F."/>
            <person name="Zhai J."/>
            <person name="Zhou L."/>
            <person name="Zuber A."/>
            <person name="Denarie J."/>
            <person name="Dixon R.A."/>
            <person name="May G.D."/>
            <person name="Schwartz D.C."/>
            <person name="Rogers J."/>
            <person name="Quetier F."/>
            <person name="Town C.D."/>
            <person name="Roe B.A."/>
        </authorList>
    </citation>
    <scope>NUCLEOTIDE SEQUENCE [LARGE SCALE GENOMIC DNA]</scope>
    <source>
        <strain evidence="6">A17</strain>
        <strain evidence="8 9">cv. Jemalong A17</strain>
    </source>
</reference>
<proteinExistence type="predicted"/>
<protein>
    <submittedName>
        <fullName evidence="6">Myb-like DNA-binding domain protein</fullName>
    </submittedName>
    <submittedName>
        <fullName evidence="7">Putative transcription factor MYB-HB-like family</fullName>
    </submittedName>
</protein>
<dbReference type="CDD" id="cd11660">
    <property type="entry name" value="SANT_TRF"/>
    <property type="match status" value="1"/>
</dbReference>
<dbReference type="Gramene" id="rna45696">
    <property type="protein sequence ID" value="RHN39654.1"/>
    <property type="gene ID" value="gene45696"/>
</dbReference>
<keyword evidence="9" id="KW-1185">Reference proteome</keyword>
<evidence type="ECO:0000256" key="3">
    <source>
        <dbReference type="SAM" id="MobiDB-lite"/>
    </source>
</evidence>
<dbReference type="SUPFAM" id="SSF46689">
    <property type="entry name" value="Homeodomain-like"/>
    <property type="match status" value="1"/>
</dbReference>
<sequence length="353" mass="39317">MPENNPKKKVTFSENDAASITQRYDTKTLLTLFQELSNYPDTKFDWNELVNKTSTGISNAREYQMLWRCLAYGYSLPLPQDFKQGGGEPMDDDSDLDCELESFPSVHVEAKSESSACAKVIIASRTLSESTPNSSTIEAPMTVNFPIYRSSRTSKEISQPSNLTEQTSITFPVTVQRQKLRTVSATDALETKRTVGGTTASKRKRKEWSEEEDNQLRAAVQRCGEGNWVTMAKGDSFPIKRSATELSQRWSALRKKDGSANSGSTATTVTTNTQYTAEQLATRRSLSLALDKPFKKFTAPGRTDPGRTSTPIKNQEHSRSSVAPQRPSQQACGPLRNRNWPVKHASPHMEANF</sequence>
<comment type="subcellular location">
    <subcellularLocation>
        <location evidence="1">Nucleus</location>
    </subcellularLocation>
</comment>
<feature type="domain" description="Myb-like" evidence="4">
    <location>
        <begin position="200"/>
        <end position="254"/>
    </location>
</feature>
<dbReference type="InterPro" id="IPR017930">
    <property type="entry name" value="Myb_dom"/>
</dbReference>
<evidence type="ECO:0000313" key="7">
    <source>
        <dbReference type="EMBL" id="RHN39654.1"/>
    </source>
</evidence>
<feature type="compositionally biased region" description="Polar residues" evidence="3">
    <location>
        <begin position="320"/>
        <end position="331"/>
    </location>
</feature>
<dbReference type="Proteomes" id="UP000265566">
    <property type="component" value="Chromosome 8"/>
</dbReference>
<dbReference type="STRING" id="3880.A0A072TMF0"/>
<feature type="region of interest" description="Disordered" evidence="3">
    <location>
        <begin position="191"/>
        <end position="214"/>
    </location>
</feature>
<keyword evidence="6" id="KW-0238">DNA-binding</keyword>
<gene>
    <name evidence="8" type="primary">25500638</name>
    <name evidence="6" type="ordered locus">MTR_8g024690</name>
    <name evidence="7" type="ORF">MtrunA17_Chr8g0346141</name>
</gene>
<dbReference type="GO" id="GO:0000976">
    <property type="term" value="F:transcription cis-regulatory region binding"/>
    <property type="evidence" value="ECO:0000318"/>
    <property type="project" value="GO_Central"/>
</dbReference>
<keyword evidence="2" id="KW-0539">Nucleus</keyword>
<evidence type="ECO:0000313" key="6">
    <source>
        <dbReference type="EMBL" id="KEH18597.1"/>
    </source>
</evidence>
<organism evidence="6 9">
    <name type="scientific">Medicago truncatula</name>
    <name type="common">Barrel medic</name>
    <name type="synonym">Medicago tribuloides</name>
    <dbReference type="NCBI Taxonomy" id="3880"/>
    <lineage>
        <taxon>Eukaryota</taxon>
        <taxon>Viridiplantae</taxon>
        <taxon>Streptophyta</taxon>
        <taxon>Embryophyta</taxon>
        <taxon>Tracheophyta</taxon>
        <taxon>Spermatophyta</taxon>
        <taxon>Magnoliopsida</taxon>
        <taxon>eudicotyledons</taxon>
        <taxon>Gunneridae</taxon>
        <taxon>Pentapetalae</taxon>
        <taxon>rosids</taxon>
        <taxon>fabids</taxon>
        <taxon>Fabales</taxon>
        <taxon>Fabaceae</taxon>
        <taxon>Papilionoideae</taxon>
        <taxon>50 kb inversion clade</taxon>
        <taxon>NPAAA clade</taxon>
        <taxon>Hologalegina</taxon>
        <taxon>IRL clade</taxon>
        <taxon>Trifolieae</taxon>
        <taxon>Medicago</taxon>
    </lineage>
</organism>
<dbReference type="GO" id="GO:0005634">
    <property type="term" value="C:nucleus"/>
    <property type="evidence" value="ECO:0007669"/>
    <property type="project" value="UniProtKB-SubCell"/>
</dbReference>
<dbReference type="EnsemblPlants" id="KEH18597">
    <property type="protein sequence ID" value="KEH18597"/>
    <property type="gene ID" value="MTR_8g024690"/>
</dbReference>
<evidence type="ECO:0000256" key="1">
    <source>
        <dbReference type="ARBA" id="ARBA00004123"/>
    </source>
</evidence>
<dbReference type="HOGENOM" id="CLU_786130_0_0_1"/>
<dbReference type="InterPro" id="IPR001005">
    <property type="entry name" value="SANT/Myb"/>
</dbReference>
<evidence type="ECO:0000259" key="5">
    <source>
        <dbReference type="PROSITE" id="PS51294"/>
    </source>
</evidence>
<reference evidence="8" key="3">
    <citation type="submission" date="2015-04" db="UniProtKB">
        <authorList>
            <consortium name="EnsemblPlants"/>
        </authorList>
    </citation>
    <scope>IDENTIFICATION</scope>
    <source>
        <strain evidence="8">cv. Jemalong A17</strain>
    </source>
</reference>